<dbReference type="Pfam" id="PF01490">
    <property type="entry name" value="Aa_trans"/>
    <property type="match status" value="1"/>
</dbReference>
<keyword evidence="8" id="KW-1185">Reference proteome</keyword>
<protein>
    <recommendedName>
        <fullName evidence="6">Amino acid transporter transmembrane domain-containing protein</fullName>
    </recommendedName>
</protein>
<feature type="transmembrane region" description="Helical" evidence="5">
    <location>
        <begin position="295"/>
        <end position="317"/>
    </location>
</feature>
<dbReference type="AlphaFoldDB" id="A0AAD1U7I8"/>
<reference evidence="7" key="1">
    <citation type="submission" date="2023-07" db="EMBL/GenBank/DDBJ databases">
        <authorList>
            <consortium name="AG Swart"/>
            <person name="Singh M."/>
            <person name="Singh A."/>
            <person name="Seah K."/>
            <person name="Emmerich C."/>
        </authorList>
    </citation>
    <scope>NUCLEOTIDE SEQUENCE</scope>
    <source>
        <strain evidence="7">DP1</strain>
    </source>
</reference>
<feature type="transmembrane region" description="Helical" evidence="5">
    <location>
        <begin position="146"/>
        <end position="168"/>
    </location>
</feature>
<keyword evidence="2 5" id="KW-0812">Transmembrane</keyword>
<dbReference type="InterPro" id="IPR013057">
    <property type="entry name" value="AA_transpt_TM"/>
</dbReference>
<evidence type="ECO:0000256" key="1">
    <source>
        <dbReference type="ARBA" id="ARBA00004141"/>
    </source>
</evidence>
<comment type="caution">
    <text evidence="7">The sequence shown here is derived from an EMBL/GenBank/DDBJ whole genome shotgun (WGS) entry which is preliminary data.</text>
</comment>
<sequence>MHHQCTQGLDDPDWFQDRKENDKELGEELIKNKTPKMGTIQTFFTLLKGFLGAGMLFLPNGYSNAGWLFGTGGIIISMLITMTCGLLLIQVASKYPGTFSELGFLAMGNKGRYICDLVLALSQASFVTFYIAFISQSLNNIFENHWGFTINIWIIGVILFFIYTPLCWYRKIQSLKRFHILADITVFLAVGVLTEVGVTFYLSQGSFADDTRLFNPDKYLIFVGTAIFMFEGVGIVLPVREACRNKDQFPAIFVTMILFLTCMLISYSMFQYMVYGDQLLSTAPMITKLLTHKGIVVEIVMLMFIMSFIFSYPLVIYPSHLIIESYIIDKKTSSSSQVWIRNLSRALVVFATLFIGIYFEDTLDRLLSIIGTLTCTPVAFIMPAVFHLQLVADTRFTKAIDYSIILLGMTLLIGLTSYTIISWQ</sequence>
<feature type="transmembrane region" description="Helical" evidence="5">
    <location>
        <begin position="113"/>
        <end position="134"/>
    </location>
</feature>
<proteinExistence type="predicted"/>
<feature type="transmembrane region" description="Helical" evidence="5">
    <location>
        <begin position="251"/>
        <end position="275"/>
    </location>
</feature>
<evidence type="ECO:0000313" key="7">
    <source>
        <dbReference type="EMBL" id="CAI2363408.1"/>
    </source>
</evidence>
<dbReference type="GO" id="GO:0015179">
    <property type="term" value="F:L-amino acid transmembrane transporter activity"/>
    <property type="evidence" value="ECO:0007669"/>
    <property type="project" value="TreeGrafter"/>
</dbReference>
<evidence type="ECO:0000256" key="3">
    <source>
        <dbReference type="ARBA" id="ARBA00022989"/>
    </source>
</evidence>
<accession>A0AAD1U7I8</accession>
<keyword evidence="3 5" id="KW-1133">Transmembrane helix</keyword>
<feature type="domain" description="Amino acid transporter transmembrane" evidence="6">
    <location>
        <begin position="37"/>
        <end position="420"/>
    </location>
</feature>
<dbReference type="PANTHER" id="PTHR22950">
    <property type="entry name" value="AMINO ACID TRANSPORTER"/>
    <property type="match status" value="1"/>
</dbReference>
<keyword evidence="4 5" id="KW-0472">Membrane</keyword>
<evidence type="ECO:0000256" key="4">
    <source>
        <dbReference type="ARBA" id="ARBA00023136"/>
    </source>
</evidence>
<feature type="transmembrane region" description="Helical" evidence="5">
    <location>
        <begin position="65"/>
        <end position="92"/>
    </location>
</feature>
<dbReference type="EMBL" id="CAMPGE010004557">
    <property type="protein sequence ID" value="CAI2363408.1"/>
    <property type="molecule type" value="Genomic_DNA"/>
</dbReference>
<dbReference type="Proteomes" id="UP001295684">
    <property type="component" value="Unassembled WGS sequence"/>
</dbReference>
<feature type="transmembrane region" description="Helical" evidence="5">
    <location>
        <begin position="219"/>
        <end position="239"/>
    </location>
</feature>
<dbReference type="GO" id="GO:0016020">
    <property type="term" value="C:membrane"/>
    <property type="evidence" value="ECO:0007669"/>
    <property type="project" value="UniProtKB-SubCell"/>
</dbReference>
<evidence type="ECO:0000256" key="2">
    <source>
        <dbReference type="ARBA" id="ARBA00022692"/>
    </source>
</evidence>
<evidence type="ECO:0000259" key="6">
    <source>
        <dbReference type="Pfam" id="PF01490"/>
    </source>
</evidence>
<dbReference type="Gene3D" id="1.20.1740.10">
    <property type="entry name" value="Amino acid/polyamine transporter I"/>
    <property type="match status" value="1"/>
</dbReference>
<dbReference type="PANTHER" id="PTHR22950:SF666">
    <property type="entry name" value="VACUOLAR AMINO ACID TRANSPORTER 4"/>
    <property type="match status" value="1"/>
</dbReference>
<feature type="transmembrane region" description="Helical" evidence="5">
    <location>
        <begin position="40"/>
        <end position="59"/>
    </location>
</feature>
<feature type="transmembrane region" description="Helical" evidence="5">
    <location>
        <begin position="365"/>
        <end position="388"/>
    </location>
</feature>
<feature type="transmembrane region" description="Helical" evidence="5">
    <location>
        <begin position="400"/>
        <end position="421"/>
    </location>
</feature>
<evidence type="ECO:0000256" key="5">
    <source>
        <dbReference type="SAM" id="Phobius"/>
    </source>
</evidence>
<organism evidence="7 8">
    <name type="scientific">Euplotes crassus</name>
    <dbReference type="NCBI Taxonomy" id="5936"/>
    <lineage>
        <taxon>Eukaryota</taxon>
        <taxon>Sar</taxon>
        <taxon>Alveolata</taxon>
        <taxon>Ciliophora</taxon>
        <taxon>Intramacronucleata</taxon>
        <taxon>Spirotrichea</taxon>
        <taxon>Hypotrichia</taxon>
        <taxon>Euplotida</taxon>
        <taxon>Euplotidae</taxon>
        <taxon>Moneuplotes</taxon>
    </lineage>
</organism>
<gene>
    <name evidence="7" type="ORF">ECRASSUSDP1_LOCUS4743</name>
</gene>
<comment type="subcellular location">
    <subcellularLocation>
        <location evidence="1">Membrane</location>
        <topology evidence="1">Multi-pass membrane protein</topology>
    </subcellularLocation>
</comment>
<feature type="transmembrane region" description="Helical" evidence="5">
    <location>
        <begin position="180"/>
        <end position="203"/>
    </location>
</feature>
<evidence type="ECO:0000313" key="8">
    <source>
        <dbReference type="Proteomes" id="UP001295684"/>
    </source>
</evidence>
<name>A0AAD1U7I8_EUPCR</name>
<feature type="transmembrane region" description="Helical" evidence="5">
    <location>
        <begin position="338"/>
        <end position="359"/>
    </location>
</feature>